<name>A0ABS1HM93_9BACT</name>
<sequence>MNTKIAVILNFYLLCITYVYSQHDTTKIILKDTIGLKYISHISNIKSDSLFKSEPIGNKGKLQENYPVQSIRSKRDYSDEKNYLLYRFSKDYSANNIVLPDTAAVYDKRLIPKFYIEAGIIIGFPRSKFQSIANKNELIGFGTDILFNPKVNKPNWHTGIGAEFYPTFRKSDSWSGGDLKTSQTFYTVTFINRLKLSKSRVLSPYLELGVGIFGSYTSTFYLDTTTSIDIETGEITTEKDRDTIYKHSKVTANLSLGFGLLFSRSTLEFNYNLAPNFQYVNRDNVTIMPNEIIYKTSESPVHMLVVGIAFMFPIIE</sequence>
<evidence type="ECO:0000313" key="2">
    <source>
        <dbReference type="Proteomes" id="UP000605676"/>
    </source>
</evidence>
<evidence type="ECO:0008006" key="3">
    <source>
        <dbReference type="Google" id="ProtNLM"/>
    </source>
</evidence>
<organism evidence="1 2">
    <name type="scientific">Carboxylicivirga marina</name>
    <dbReference type="NCBI Taxonomy" id="2800988"/>
    <lineage>
        <taxon>Bacteria</taxon>
        <taxon>Pseudomonadati</taxon>
        <taxon>Bacteroidota</taxon>
        <taxon>Bacteroidia</taxon>
        <taxon>Marinilabiliales</taxon>
        <taxon>Marinilabiliaceae</taxon>
        <taxon>Carboxylicivirga</taxon>
    </lineage>
</organism>
<accession>A0ABS1HM93</accession>
<evidence type="ECO:0000313" key="1">
    <source>
        <dbReference type="EMBL" id="MBK3518741.1"/>
    </source>
</evidence>
<protein>
    <recommendedName>
        <fullName evidence="3">Outer membrane protein beta-barrel domain-containing protein</fullName>
    </recommendedName>
</protein>
<dbReference type="Proteomes" id="UP000605676">
    <property type="component" value="Unassembled WGS sequence"/>
</dbReference>
<proteinExistence type="predicted"/>
<keyword evidence="2" id="KW-1185">Reference proteome</keyword>
<gene>
    <name evidence="1" type="ORF">JIV24_15445</name>
</gene>
<dbReference type="EMBL" id="JAENRR010000041">
    <property type="protein sequence ID" value="MBK3518741.1"/>
    <property type="molecule type" value="Genomic_DNA"/>
</dbReference>
<dbReference type="RefSeq" id="WP_200465968.1">
    <property type="nucleotide sequence ID" value="NZ_JAENRR010000041.1"/>
</dbReference>
<comment type="caution">
    <text evidence="1">The sequence shown here is derived from an EMBL/GenBank/DDBJ whole genome shotgun (WGS) entry which is preliminary data.</text>
</comment>
<reference evidence="1 2" key="1">
    <citation type="submission" date="2021-01" db="EMBL/GenBank/DDBJ databases">
        <title>Carboxyliciviraga sp.nov., isolated from coastal sediments.</title>
        <authorList>
            <person name="Lu D."/>
            <person name="Zhang T."/>
        </authorList>
    </citation>
    <scope>NUCLEOTIDE SEQUENCE [LARGE SCALE GENOMIC DNA]</scope>
    <source>
        <strain evidence="1 2">N1Y132</strain>
    </source>
</reference>